<accession>A6W9P8</accession>
<dbReference type="AlphaFoldDB" id="A6W9P8"/>
<dbReference type="KEGG" id="kra:Krad_2052"/>
<feature type="compositionally biased region" description="Pro residues" evidence="1">
    <location>
        <begin position="186"/>
        <end position="196"/>
    </location>
</feature>
<dbReference type="STRING" id="266940.Krad_2052"/>
<feature type="compositionally biased region" description="Basic residues" evidence="1">
    <location>
        <begin position="93"/>
        <end position="105"/>
    </location>
</feature>
<evidence type="ECO:0000256" key="1">
    <source>
        <dbReference type="SAM" id="MobiDB-lite"/>
    </source>
</evidence>
<feature type="region of interest" description="Disordered" evidence="1">
    <location>
        <begin position="1"/>
        <end position="196"/>
    </location>
</feature>
<evidence type="ECO:0000313" key="3">
    <source>
        <dbReference type="Proteomes" id="UP000001116"/>
    </source>
</evidence>
<gene>
    <name evidence="2" type="ordered locus">Krad_2052</name>
</gene>
<sequence>MSSRLHDRTTTRHDAPDLRRHRCGGRARRPRPDHRTLHSRALNGGPTVGAAVSSPPSCAHRTAPEQPHPYDLPVRERGLSGRGSGDAIDGRDRRPRRGRWSRRRRCGDVLAHRRGGPGPRRAPHPVPSTRRCGRLSAEQNVTARPAGEHPGSTSRVDEPRASRDLEQAGVTTCPAPPPAAIARPPASTPAAPPPSA</sequence>
<reference evidence="3" key="1">
    <citation type="journal article" date="2008" name="PLoS ONE">
        <title>Survival in nuclear waste, extreme resistance, and potential applications gleaned from the genome sequence of Kineococcus radiotolerans SRS30216.</title>
        <authorList>
            <person name="Bagwell C.E."/>
            <person name="Bhat S."/>
            <person name="Hawkins G.M."/>
            <person name="Smith B.W."/>
            <person name="Biswas T."/>
            <person name="Hoover T.R."/>
            <person name="Saunders E."/>
            <person name="Han C.S."/>
            <person name="Tsodikov O.V."/>
            <person name="Shimkets L.J."/>
        </authorList>
    </citation>
    <scope>NUCLEOTIDE SEQUENCE [LARGE SCALE GENOMIC DNA]</scope>
    <source>
        <strain evidence="3">ATCC BAA-149 / DSM 14245 / SRS30216</strain>
    </source>
</reference>
<feature type="compositionally biased region" description="Basic and acidic residues" evidence="1">
    <location>
        <begin position="155"/>
        <end position="166"/>
    </location>
</feature>
<keyword evidence="3" id="KW-1185">Reference proteome</keyword>
<name>A6W9P8_KINRD</name>
<protein>
    <submittedName>
        <fullName evidence="2">Uncharacterized protein</fullName>
    </submittedName>
</protein>
<evidence type="ECO:0000313" key="2">
    <source>
        <dbReference type="EMBL" id="ABS03537.1"/>
    </source>
</evidence>
<feature type="compositionally biased region" description="Basic and acidic residues" evidence="1">
    <location>
        <begin position="1"/>
        <end position="18"/>
    </location>
</feature>
<dbReference type="EMBL" id="CP000750">
    <property type="protein sequence ID" value="ABS03537.1"/>
    <property type="molecule type" value="Genomic_DNA"/>
</dbReference>
<dbReference type="HOGENOM" id="CLU_1388611_0_0_11"/>
<dbReference type="Proteomes" id="UP000001116">
    <property type="component" value="Chromosome"/>
</dbReference>
<organism evidence="2 3">
    <name type="scientific">Kineococcus radiotolerans (strain ATCC BAA-149 / DSM 14245 / SRS30216)</name>
    <dbReference type="NCBI Taxonomy" id="266940"/>
    <lineage>
        <taxon>Bacteria</taxon>
        <taxon>Bacillati</taxon>
        <taxon>Actinomycetota</taxon>
        <taxon>Actinomycetes</taxon>
        <taxon>Kineosporiales</taxon>
        <taxon>Kineosporiaceae</taxon>
        <taxon>Kineococcus</taxon>
    </lineage>
</organism>
<feature type="compositionally biased region" description="Basic residues" evidence="1">
    <location>
        <begin position="19"/>
        <end position="32"/>
    </location>
</feature>
<proteinExistence type="predicted"/>